<evidence type="ECO:0000256" key="1">
    <source>
        <dbReference type="ARBA" id="ARBA00022722"/>
    </source>
</evidence>
<keyword evidence="1" id="KW-0540">Nuclease</keyword>
<dbReference type="GO" id="GO:0004518">
    <property type="term" value="F:nuclease activity"/>
    <property type="evidence" value="ECO:0007669"/>
    <property type="project" value="UniProtKB-KW"/>
</dbReference>
<keyword evidence="2" id="KW-0378">Hydrolase</keyword>
<protein>
    <submittedName>
        <fullName evidence="3">Ribonuclease</fullName>
    </submittedName>
</protein>
<dbReference type="SUPFAM" id="SSF54060">
    <property type="entry name" value="His-Me finger endonucleases"/>
    <property type="match status" value="1"/>
</dbReference>
<dbReference type="PROSITE" id="PS51257">
    <property type="entry name" value="PROKAR_LIPOPROTEIN"/>
    <property type="match status" value="1"/>
</dbReference>
<dbReference type="OrthoDB" id="9801679at2"/>
<evidence type="ECO:0000256" key="2">
    <source>
        <dbReference type="ARBA" id="ARBA00022801"/>
    </source>
</evidence>
<proteinExistence type="predicted"/>
<dbReference type="EMBL" id="CP030103">
    <property type="protein sequence ID" value="AWX42651.1"/>
    <property type="molecule type" value="Genomic_DNA"/>
</dbReference>
<organism evidence="3 4">
    <name type="scientific">Metamycoplasma cloacale</name>
    <dbReference type="NCBI Taxonomy" id="92401"/>
    <lineage>
        <taxon>Bacteria</taxon>
        <taxon>Bacillati</taxon>
        <taxon>Mycoplasmatota</taxon>
        <taxon>Mycoplasmoidales</taxon>
        <taxon>Metamycoplasmataceae</taxon>
        <taxon>Metamycoplasma</taxon>
    </lineage>
</organism>
<dbReference type="PANTHER" id="PTHR33607:SF2">
    <property type="entry name" value="ENDONUCLEASE-1"/>
    <property type="match status" value="1"/>
</dbReference>
<dbReference type="AlphaFoldDB" id="A0A2Z4LLK6"/>
<keyword evidence="4" id="KW-1185">Reference proteome</keyword>
<name>A0A2Z4LLK6_9BACT</name>
<dbReference type="InterPro" id="IPR044925">
    <property type="entry name" value="His-Me_finger_sf"/>
</dbReference>
<reference evidence="4" key="1">
    <citation type="submission" date="2018-06" db="EMBL/GenBank/DDBJ databases">
        <title>Complete genome sequences of Mycoplasma anatis, M. anseris and M. cloacale type strains.</title>
        <authorList>
            <person name="Grozner D."/>
            <person name="Forro B."/>
            <person name="Sulyok K.M."/>
            <person name="Marton S."/>
            <person name="Kreizinger Z."/>
            <person name="Banyai K."/>
            <person name="Gyuranecz M."/>
        </authorList>
    </citation>
    <scope>NUCLEOTIDE SEQUENCE [LARGE SCALE GENOMIC DNA]</scope>
    <source>
        <strain evidence="4">NCTC 10199</strain>
    </source>
</reference>
<dbReference type="PANTHER" id="PTHR33607">
    <property type="entry name" value="ENDONUCLEASE-1"/>
    <property type="match status" value="1"/>
</dbReference>
<dbReference type="KEGG" id="mclo:DK849_00955"/>
<sequence length="397" mass="45752">MNKKYLFRTLLCALPLSMPLIAASCDHSEIKVQINEDLNHLELKTHSSINGKSINAITKEDFYFSQYFDYYEVVYNIEKQQDYIEVLARLRNVNTGEESITKRFRYSVSNNPNTNGNNITPETPSNVEVNHNLNYDLSNNYYASLNNLEGQNFVEQLRNLTRSSIRNYSYFNLYDIYVDAFVDKYYENNGTVLDIYTENINGAEKEYRWSNRGSSANNEGQGINREHIIPQSWFGKEVPMVADAHHVWPTDIYVNKMHGNYPYGTVVSASYISKNGTKVGTSAEDGQPVTEVIDEFKGDVARAILYFAFAYKNESITQKAEASRFFNSNNEIRKPFLDTMIAWHKLDPVSQFDFDRNNGIAKHQVNRNPFIDYPELVDVIFGNKSQGYQFINKGIVK</sequence>
<evidence type="ECO:0000313" key="4">
    <source>
        <dbReference type="Proteomes" id="UP000249865"/>
    </source>
</evidence>
<dbReference type="InterPro" id="IPR007346">
    <property type="entry name" value="Endonuclease-I"/>
</dbReference>
<evidence type="ECO:0000313" key="3">
    <source>
        <dbReference type="EMBL" id="AWX42651.1"/>
    </source>
</evidence>
<dbReference type="Pfam" id="PF04231">
    <property type="entry name" value="Endonuclease_1"/>
    <property type="match status" value="1"/>
</dbReference>
<dbReference type="Proteomes" id="UP000249865">
    <property type="component" value="Chromosome"/>
</dbReference>
<dbReference type="RefSeq" id="WP_051622554.1">
    <property type="nucleotide sequence ID" value="NZ_CP030103.1"/>
</dbReference>
<accession>A0A2Z4LLK6</accession>
<gene>
    <name evidence="3" type="ORF">DK849_00955</name>
</gene>
<dbReference type="GO" id="GO:0016787">
    <property type="term" value="F:hydrolase activity"/>
    <property type="evidence" value="ECO:0007669"/>
    <property type="project" value="UniProtKB-KW"/>
</dbReference>